<keyword evidence="3" id="KW-1185">Reference proteome</keyword>
<dbReference type="RefSeq" id="WP_381490478.1">
    <property type="nucleotide sequence ID" value="NZ_JBHTIK010000005.1"/>
</dbReference>
<name>A0ABW3C350_SPHXN</name>
<reference evidence="3" key="1">
    <citation type="journal article" date="2019" name="Int. J. Syst. Evol. Microbiol.">
        <title>The Global Catalogue of Microorganisms (GCM) 10K type strain sequencing project: providing services to taxonomists for standard genome sequencing and annotation.</title>
        <authorList>
            <consortium name="The Broad Institute Genomics Platform"/>
            <consortium name="The Broad Institute Genome Sequencing Center for Infectious Disease"/>
            <person name="Wu L."/>
            <person name="Ma J."/>
        </authorList>
    </citation>
    <scope>NUCLEOTIDE SEQUENCE [LARGE SCALE GENOMIC DNA]</scope>
    <source>
        <strain evidence="3">CCUG 52537</strain>
    </source>
</reference>
<feature type="transmembrane region" description="Helical" evidence="1">
    <location>
        <begin position="67"/>
        <end position="89"/>
    </location>
</feature>
<evidence type="ECO:0008006" key="4">
    <source>
        <dbReference type="Google" id="ProtNLM"/>
    </source>
</evidence>
<feature type="transmembrane region" description="Helical" evidence="1">
    <location>
        <begin position="197"/>
        <end position="217"/>
    </location>
</feature>
<feature type="transmembrane region" description="Helical" evidence="1">
    <location>
        <begin position="325"/>
        <end position="342"/>
    </location>
</feature>
<organism evidence="2 3">
    <name type="scientific">Sphingosinicella xenopeptidilytica</name>
    <dbReference type="NCBI Taxonomy" id="364098"/>
    <lineage>
        <taxon>Bacteria</taxon>
        <taxon>Pseudomonadati</taxon>
        <taxon>Pseudomonadota</taxon>
        <taxon>Alphaproteobacteria</taxon>
        <taxon>Sphingomonadales</taxon>
        <taxon>Sphingosinicellaceae</taxon>
        <taxon>Sphingosinicella</taxon>
    </lineage>
</organism>
<dbReference type="EMBL" id="JBHTIK010000005">
    <property type="protein sequence ID" value="MFD0848901.1"/>
    <property type="molecule type" value="Genomic_DNA"/>
</dbReference>
<feature type="transmembrane region" description="Helical" evidence="1">
    <location>
        <begin position="287"/>
        <end position="305"/>
    </location>
</feature>
<feature type="transmembrane region" description="Helical" evidence="1">
    <location>
        <begin position="419"/>
        <end position="449"/>
    </location>
</feature>
<protein>
    <recommendedName>
        <fullName evidence="4">Transporter</fullName>
    </recommendedName>
</protein>
<keyword evidence="1" id="KW-0472">Membrane</keyword>
<evidence type="ECO:0000256" key="1">
    <source>
        <dbReference type="SAM" id="Phobius"/>
    </source>
</evidence>
<feature type="transmembrane region" description="Helical" evidence="1">
    <location>
        <begin position="254"/>
        <end position="275"/>
    </location>
</feature>
<feature type="transmembrane region" description="Helical" evidence="1">
    <location>
        <begin position="110"/>
        <end position="131"/>
    </location>
</feature>
<dbReference type="Proteomes" id="UP001597124">
    <property type="component" value="Unassembled WGS sequence"/>
</dbReference>
<keyword evidence="1" id="KW-0812">Transmembrane</keyword>
<accession>A0ABW3C350</accession>
<proteinExistence type="predicted"/>
<feature type="transmembrane region" description="Helical" evidence="1">
    <location>
        <begin position="31"/>
        <end position="47"/>
    </location>
</feature>
<sequence>MVLSMGMTPAHWTFVLVVVAIILAMAFRRGVIILSILGIVALGFQSVNAGTGAVDRTIFAVQSVFKAMLMSGTQLFDIVLLIALMLAMLRSLQAQGVDEMMVAPLRKFMVGPWSAFFVIGGAMYIASVFFWPSPAVALIGTVLIPVAARVGLPAMGAAVAMNIAGHGMALSADPVIQAATRISASAANLPSSAVMPYTSLFSTILGVVAFAVAALLLHRDMRKGRLEEGPAISISVSVVVTAGAPPVPGRFSRLLAFCVPLVLLGVGALMIYRAVFTPDKAIYGSDATALLGGTAVGLLILASLAHEGHRALEGIVIHLTEGFLFAIRIFAPVIPIVAFFLLGDPKHAITVLGDGTPGYLMDVGRIVGESIEGNTTLLAFGILLIGMLSGVEGSGFSGLPLTGALSAALAGVSPENVAILAGAGQIASVWVGGGTIIPWSGVCAVAGIAGVSPEELARRNLIPVFLGLLTVGIVAALMLE</sequence>
<keyword evidence="1" id="KW-1133">Transmembrane helix</keyword>
<comment type="caution">
    <text evidence="2">The sequence shown here is derived from an EMBL/GenBank/DDBJ whole genome shotgun (WGS) entry which is preliminary data.</text>
</comment>
<feature type="transmembrane region" description="Helical" evidence="1">
    <location>
        <begin position="461"/>
        <end position="479"/>
    </location>
</feature>
<evidence type="ECO:0000313" key="2">
    <source>
        <dbReference type="EMBL" id="MFD0848901.1"/>
    </source>
</evidence>
<feature type="transmembrane region" description="Helical" evidence="1">
    <location>
        <begin position="6"/>
        <end position="24"/>
    </location>
</feature>
<evidence type="ECO:0000313" key="3">
    <source>
        <dbReference type="Proteomes" id="UP001597124"/>
    </source>
</evidence>
<gene>
    <name evidence="2" type="ORF">ACFQ00_11245</name>
</gene>